<keyword evidence="1" id="KW-0067">ATP-binding</keyword>
<gene>
    <name evidence="4" type="ORF">KVT40_007504</name>
</gene>
<dbReference type="InterPro" id="IPR041677">
    <property type="entry name" value="DNA2/NAM7_AAA_11"/>
</dbReference>
<keyword evidence="1" id="KW-0378">Hydrolase</keyword>
<dbReference type="CDD" id="cd18808">
    <property type="entry name" value="SF1_C_Upf1"/>
    <property type="match status" value="1"/>
</dbReference>
<dbReference type="GO" id="GO:0004386">
    <property type="term" value="F:helicase activity"/>
    <property type="evidence" value="ECO:0007669"/>
    <property type="project" value="InterPro"/>
</dbReference>
<sequence length="1055" mass="117440">MPQVFRGLLSIQPLAASDNDLQASQELVNGLEILSIDSESGLSFGNLNDLIQTQRPGTHDQTQVHLSLDISNNHATVAYIDITQRDGFKSQLSLHADNILGEVVIRPIDDVNHVDLSTYPHVPVRTTNANVLSWHRHVSDLCEVDLIYNGKFTGCRIFEQSIGDVDTQQSILDLADHLRRACRIRLLLRHEASLSSPGPPFGARPDEVPILSFERFDMLINEERQIGKFPFQHLLQEDEPRHKPTLVDLQEPFDPDFTARISFISVKEFFTIMITSATGLADREFLDESVQVKGTGQLIDLSTEKSNGLLGVVPLDLLPDKNCAKGTKISLNFTESSQFSEDSFPSSFNGVVIDNPPGINCLKYRCVKLRGKPDEKGQETFSCRLQAMDIRSATKINEDGGFGPYFANTDHFELALDVCPDTTSADRRRDALEILHSRVIHPSPSSQEVFLSHLLCGSRLDQVPKVDALQDLEPAHIEAACRGMNPAQLQSINLLRNMTGNMGLIAGPPGCGKSFIIQRIVSMFANLHFILDGSRFGKKTFDRMQEGIPTDGYRATCPVMVTAPVNRVLNDLTKSIHVELLKIKKHPVIVRPLASRVECKPEITTNDFAPIEHQYGCRAMVSIKNTQDMITKFDRKLRSNTGTTTANATIRVEGSDKEISIDLFAHSMPFHIYLAIGLDIPNSLIKHLYIDSLFYGPLRRYVAGKYREAFSSTYQALLNPGPILTEIEDYEKALNEMYDDVHHLVIEHADVCLVTLAHSLDPRIHTVLRPRIILVDEAAKARPDETLPLLSAYGSAHATVLVGDEKQLKPHLQFPPSTIPYGHQLALSEFERLRLLGIPCGQLTEQHRSVPLINDLVNLMYNGILHSVPSTQNLPGAAKFATHARRLFRSPKAVVLLDINNSETRIRGSSSYNPSAGRAVRDAVEALLFPSHPDLQRYTAKEIAILSPYLAQNSDYKDDLAALAASRRDPSVEDVFVGTFDGAQGRQFDVVFCDLVVSRGLGFVRELGRLNVGLSRARFGLVVVADTKGLEGAVKGHYLERLFRWLKREATVVRR</sequence>
<evidence type="ECO:0000259" key="2">
    <source>
        <dbReference type="Pfam" id="PF13086"/>
    </source>
</evidence>
<dbReference type="InterPro" id="IPR041679">
    <property type="entry name" value="DNA2/NAM7-like_C"/>
</dbReference>
<dbReference type="Proteomes" id="UP000809789">
    <property type="component" value="Unassembled WGS sequence"/>
</dbReference>
<evidence type="ECO:0000256" key="1">
    <source>
        <dbReference type="ARBA" id="ARBA00022806"/>
    </source>
</evidence>
<dbReference type="Gene3D" id="3.40.50.300">
    <property type="entry name" value="P-loop containing nucleotide triphosphate hydrolases"/>
    <property type="match status" value="2"/>
</dbReference>
<name>A0A8K0PDB9_9PEZI</name>
<dbReference type="PANTHER" id="PTHR10887">
    <property type="entry name" value="DNA2/NAM7 HELICASE FAMILY"/>
    <property type="match status" value="1"/>
</dbReference>
<dbReference type="PANTHER" id="PTHR10887:SF495">
    <property type="entry name" value="HELICASE SENATAXIN ISOFORM X1-RELATED"/>
    <property type="match status" value="1"/>
</dbReference>
<protein>
    <submittedName>
        <fullName evidence="4">Uncharacterized protein</fullName>
    </submittedName>
</protein>
<reference evidence="4" key="1">
    <citation type="submission" date="2021-07" db="EMBL/GenBank/DDBJ databases">
        <title>Elsinoe batatas strain:CRI-CJ2 Genome sequencing and assembly.</title>
        <authorList>
            <person name="Huang L."/>
        </authorList>
    </citation>
    <scope>NUCLEOTIDE SEQUENCE</scope>
    <source>
        <strain evidence="4">CRI-CJ2</strain>
    </source>
</reference>
<dbReference type="SUPFAM" id="SSF52540">
    <property type="entry name" value="P-loop containing nucleoside triphosphate hydrolases"/>
    <property type="match status" value="1"/>
</dbReference>
<dbReference type="InterPro" id="IPR047187">
    <property type="entry name" value="SF1_C_Upf1"/>
</dbReference>
<dbReference type="Pfam" id="PF13086">
    <property type="entry name" value="AAA_11"/>
    <property type="match status" value="1"/>
</dbReference>
<dbReference type="EMBL" id="JAESVG020000009">
    <property type="protein sequence ID" value="KAG8624437.1"/>
    <property type="molecule type" value="Genomic_DNA"/>
</dbReference>
<feature type="domain" description="DNA2/NAM7 helicase-like C-terminal" evidence="3">
    <location>
        <begin position="827"/>
        <end position="1027"/>
    </location>
</feature>
<keyword evidence="1" id="KW-0347">Helicase</keyword>
<proteinExistence type="predicted"/>
<feature type="domain" description="DNA2/NAM7 helicase helicase" evidence="2">
    <location>
        <begin position="484"/>
        <end position="810"/>
    </location>
</feature>
<evidence type="ECO:0000313" key="5">
    <source>
        <dbReference type="Proteomes" id="UP000809789"/>
    </source>
</evidence>
<evidence type="ECO:0000259" key="3">
    <source>
        <dbReference type="Pfam" id="PF13087"/>
    </source>
</evidence>
<dbReference type="Pfam" id="PF13087">
    <property type="entry name" value="AAA_12"/>
    <property type="match status" value="1"/>
</dbReference>
<dbReference type="OrthoDB" id="3868131at2759"/>
<accession>A0A8K0PDB9</accession>
<organism evidence="4 5">
    <name type="scientific">Elsinoe batatas</name>
    <dbReference type="NCBI Taxonomy" id="2601811"/>
    <lineage>
        <taxon>Eukaryota</taxon>
        <taxon>Fungi</taxon>
        <taxon>Dikarya</taxon>
        <taxon>Ascomycota</taxon>
        <taxon>Pezizomycotina</taxon>
        <taxon>Dothideomycetes</taxon>
        <taxon>Dothideomycetidae</taxon>
        <taxon>Myriangiales</taxon>
        <taxon>Elsinoaceae</taxon>
        <taxon>Elsinoe</taxon>
    </lineage>
</organism>
<keyword evidence="5" id="KW-1185">Reference proteome</keyword>
<evidence type="ECO:0000313" key="4">
    <source>
        <dbReference type="EMBL" id="KAG8624437.1"/>
    </source>
</evidence>
<dbReference type="AlphaFoldDB" id="A0A8K0PDB9"/>
<comment type="caution">
    <text evidence="4">The sequence shown here is derived from an EMBL/GenBank/DDBJ whole genome shotgun (WGS) entry which is preliminary data.</text>
</comment>
<dbReference type="InterPro" id="IPR027417">
    <property type="entry name" value="P-loop_NTPase"/>
</dbReference>
<keyword evidence="1" id="KW-0547">Nucleotide-binding</keyword>
<dbReference type="InterPro" id="IPR045055">
    <property type="entry name" value="DNA2/NAM7-like"/>
</dbReference>